<dbReference type="SUPFAM" id="SSF52402">
    <property type="entry name" value="Adenine nucleotide alpha hydrolases-like"/>
    <property type="match status" value="1"/>
</dbReference>
<reference evidence="2 3" key="1">
    <citation type="submission" date="2019-09" db="EMBL/GenBank/DDBJ databases">
        <authorList>
            <person name="Chandra G."/>
            <person name="Truman W A."/>
        </authorList>
    </citation>
    <scope>NUCLEOTIDE SEQUENCE [LARGE SCALE GENOMIC DNA]</scope>
    <source>
        <strain evidence="2">PS631</strain>
    </source>
</reference>
<organism evidence="2 3">
    <name type="scientific">Pseudomonas fluorescens</name>
    <dbReference type="NCBI Taxonomy" id="294"/>
    <lineage>
        <taxon>Bacteria</taxon>
        <taxon>Pseudomonadati</taxon>
        <taxon>Pseudomonadota</taxon>
        <taxon>Gammaproteobacteria</taxon>
        <taxon>Pseudomonadales</taxon>
        <taxon>Pseudomonadaceae</taxon>
        <taxon>Pseudomonas</taxon>
    </lineage>
</organism>
<accession>A0A5E6Q4P0</accession>
<evidence type="ECO:0000313" key="3">
    <source>
        <dbReference type="Proteomes" id="UP000399692"/>
    </source>
</evidence>
<dbReference type="Proteomes" id="UP000399692">
    <property type="component" value="Unassembled WGS sequence"/>
</dbReference>
<dbReference type="Gene3D" id="3.40.50.12370">
    <property type="match status" value="1"/>
</dbReference>
<dbReference type="EMBL" id="CABVHF010000001">
    <property type="protein sequence ID" value="VVM48562.1"/>
    <property type="molecule type" value="Genomic_DNA"/>
</dbReference>
<dbReference type="AlphaFoldDB" id="A0A5E6Q4P0"/>
<gene>
    <name evidence="2" type="ORF">PS631_00685</name>
</gene>
<dbReference type="InterPro" id="IPR006016">
    <property type="entry name" value="UspA"/>
</dbReference>
<proteinExistence type="predicted"/>
<feature type="domain" description="UspA" evidence="1">
    <location>
        <begin position="17"/>
        <end position="68"/>
    </location>
</feature>
<sequence length="81" mass="8862">MGRYRQLLVLLTDIDPHSAVHVIREQVAALDIDVVVLGVVQTKGLSKLLGDTTERMVSDPPCSVLSVHPCVIDTWEPTPCN</sequence>
<name>A0A5E6Q4P0_PSEFL</name>
<dbReference type="Pfam" id="PF00582">
    <property type="entry name" value="Usp"/>
    <property type="match status" value="1"/>
</dbReference>
<evidence type="ECO:0000259" key="1">
    <source>
        <dbReference type="Pfam" id="PF00582"/>
    </source>
</evidence>
<protein>
    <recommendedName>
        <fullName evidence="1">UspA domain-containing protein</fullName>
    </recommendedName>
</protein>
<evidence type="ECO:0000313" key="2">
    <source>
        <dbReference type="EMBL" id="VVM48562.1"/>
    </source>
</evidence>